<reference evidence="2" key="1">
    <citation type="journal article" date="2014" name="Peptides">
        <title>Transcriptome analysis of neuropeptides and G-protein coupled receptors (GPCRs) for neuropeptides in the brown planthopper Nilaparvata lugens.</title>
        <authorList>
            <person name="Tanaka Y."/>
            <person name="Suetsugu Y."/>
            <person name="Yamamoto K."/>
            <person name="Noda H."/>
            <person name="Shinoda T."/>
        </authorList>
    </citation>
    <scope>NUCLEOTIDE SEQUENCE</scope>
</reference>
<sequence length="91" mass="10618">MICRVLIISSIIFSLSHGTPLRNNESSITSKRDVSNSEHCPDYSIEKERVCIECKATLGEYTYRHCTKNCYSAYMYKVCLSHYRKRPPVYE</sequence>
<feature type="signal peptide" evidence="1">
    <location>
        <begin position="1"/>
        <end position="18"/>
    </location>
</feature>
<dbReference type="EMBL" id="AB817250">
    <property type="protein sequence ID" value="BAO00947.1"/>
    <property type="molecule type" value="mRNA"/>
</dbReference>
<evidence type="ECO:0000256" key="1">
    <source>
        <dbReference type="SAM" id="SignalP"/>
    </source>
</evidence>
<evidence type="ECO:0000313" key="2">
    <source>
        <dbReference type="EMBL" id="BAO00947.1"/>
    </source>
</evidence>
<feature type="chain" id="PRO_5004648385" evidence="1">
    <location>
        <begin position="19"/>
        <end position="91"/>
    </location>
</feature>
<dbReference type="AlphaFoldDB" id="U3U8R6"/>
<keyword evidence="1" id="KW-0732">Signal</keyword>
<accession>U3U8R6</accession>
<name>U3U8R6_NILLU</name>
<gene>
    <name evidence="2" type="primary">itp1</name>
</gene>
<organism evidence="2">
    <name type="scientific">Nilaparvata lugens</name>
    <name type="common">Brown planthopper</name>
    <dbReference type="NCBI Taxonomy" id="108931"/>
    <lineage>
        <taxon>Eukaryota</taxon>
        <taxon>Metazoa</taxon>
        <taxon>Ecdysozoa</taxon>
        <taxon>Arthropoda</taxon>
        <taxon>Hexapoda</taxon>
        <taxon>Insecta</taxon>
        <taxon>Pterygota</taxon>
        <taxon>Neoptera</taxon>
        <taxon>Paraneoptera</taxon>
        <taxon>Hemiptera</taxon>
        <taxon>Auchenorrhyncha</taxon>
        <taxon>Fulgoroidea</taxon>
        <taxon>Delphacidae</taxon>
        <taxon>Delphacinae</taxon>
        <taxon>Nilaparvata</taxon>
    </lineage>
</organism>
<proteinExistence type="evidence at transcript level"/>
<protein>
    <submittedName>
        <fullName evidence="2">Ion-transport peptide-like protein 1</fullName>
    </submittedName>
</protein>